<dbReference type="Gene3D" id="1.10.630.10">
    <property type="entry name" value="Cytochrome P450"/>
    <property type="match status" value="1"/>
</dbReference>
<dbReference type="GO" id="GO:0016705">
    <property type="term" value="F:oxidoreductase activity, acting on paired donors, with incorporation or reduction of molecular oxygen"/>
    <property type="evidence" value="ECO:0007669"/>
    <property type="project" value="InterPro"/>
</dbReference>
<keyword evidence="3" id="KW-1185">Reference proteome</keyword>
<dbReference type="GO" id="GO:0005506">
    <property type="term" value="F:iron ion binding"/>
    <property type="evidence" value="ECO:0007669"/>
    <property type="project" value="InterPro"/>
</dbReference>
<dbReference type="Pfam" id="PF00067">
    <property type="entry name" value="p450"/>
    <property type="match status" value="1"/>
</dbReference>
<dbReference type="PANTHER" id="PTHR24305:SF166">
    <property type="entry name" value="CYTOCHROME P450 12A4, MITOCHONDRIAL-RELATED"/>
    <property type="match status" value="1"/>
</dbReference>
<dbReference type="OrthoDB" id="1470350at2759"/>
<sequence length="203" mass="23492">MLICLKDLVYNVDEMLKSKGDILNIVNLIQICTVDIIGETSFGRKFNSIKAGEHPLPGKVWKELRRRLMFTDYLIKTRREGINQKTDILQILLNTFDNETEQPKDMKVKLSENGNRMTNLEIYDQIVEFLITGTDTVSFTTAMTLVQLSKNSQKLLSLVKELDEVLSIDELPTYNKLRDLKYLNAVINKTIRLWPVFLVHTKL</sequence>
<organism evidence="2 3">
    <name type="scientific">Racocetra fulgida</name>
    <dbReference type="NCBI Taxonomy" id="60492"/>
    <lineage>
        <taxon>Eukaryota</taxon>
        <taxon>Fungi</taxon>
        <taxon>Fungi incertae sedis</taxon>
        <taxon>Mucoromycota</taxon>
        <taxon>Glomeromycotina</taxon>
        <taxon>Glomeromycetes</taxon>
        <taxon>Diversisporales</taxon>
        <taxon>Gigasporaceae</taxon>
        <taxon>Racocetra</taxon>
    </lineage>
</organism>
<name>A0A9N8W5A3_9GLOM</name>
<comment type="similarity">
    <text evidence="1">Belongs to the cytochrome P450 family.</text>
</comment>
<reference evidence="2" key="1">
    <citation type="submission" date="2021-06" db="EMBL/GenBank/DDBJ databases">
        <authorList>
            <person name="Kallberg Y."/>
            <person name="Tangrot J."/>
            <person name="Rosling A."/>
        </authorList>
    </citation>
    <scope>NUCLEOTIDE SEQUENCE</scope>
    <source>
        <strain evidence="2">IN212</strain>
    </source>
</reference>
<dbReference type="InterPro" id="IPR050121">
    <property type="entry name" value="Cytochrome_P450_monoxygenase"/>
</dbReference>
<dbReference type="EMBL" id="CAJVPZ010000662">
    <property type="protein sequence ID" value="CAG8472627.1"/>
    <property type="molecule type" value="Genomic_DNA"/>
</dbReference>
<dbReference type="Proteomes" id="UP000789396">
    <property type="component" value="Unassembled WGS sequence"/>
</dbReference>
<gene>
    <name evidence="2" type="ORF">RFULGI_LOCUS1189</name>
</gene>
<dbReference type="GO" id="GO:0020037">
    <property type="term" value="F:heme binding"/>
    <property type="evidence" value="ECO:0007669"/>
    <property type="project" value="InterPro"/>
</dbReference>
<dbReference type="InterPro" id="IPR001128">
    <property type="entry name" value="Cyt_P450"/>
</dbReference>
<accession>A0A9N8W5A3</accession>
<proteinExistence type="inferred from homology"/>
<dbReference type="AlphaFoldDB" id="A0A9N8W5A3"/>
<protein>
    <submittedName>
        <fullName evidence="2">18026_t:CDS:1</fullName>
    </submittedName>
</protein>
<dbReference type="SUPFAM" id="SSF48264">
    <property type="entry name" value="Cytochrome P450"/>
    <property type="match status" value="1"/>
</dbReference>
<dbReference type="GO" id="GO:0004497">
    <property type="term" value="F:monooxygenase activity"/>
    <property type="evidence" value="ECO:0007669"/>
    <property type="project" value="InterPro"/>
</dbReference>
<comment type="caution">
    <text evidence="2">The sequence shown here is derived from an EMBL/GenBank/DDBJ whole genome shotgun (WGS) entry which is preliminary data.</text>
</comment>
<evidence type="ECO:0000313" key="2">
    <source>
        <dbReference type="EMBL" id="CAG8472627.1"/>
    </source>
</evidence>
<evidence type="ECO:0000256" key="1">
    <source>
        <dbReference type="ARBA" id="ARBA00010617"/>
    </source>
</evidence>
<dbReference type="PANTHER" id="PTHR24305">
    <property type="entry name" value="CYTOCHROME P450"/>
    <property type="match status" value="1"/>
</dbReference>
<evidence type="ECO:0000313" key="3">
    <source>
        <dbReference type="Proteomes" id="UP000789396"/>
    </source>
</evidence>
<dbReference type="InterPro" id="IPR036396">
    <property type="entry name" value="Cyt_P450_sf"/>
</dbReference>